<organism evidence="1 2">
    <name type="scientific">Heterodera trifolii</name>
    <dbReference type="NCBI Taxonomy" id="157864"/>
    <lineage>
        <taxon>Eukaryota</taxon>
        <taxon>Metazoa</taxon>
        <taxon>Ecdysozoa</taxon>
        <taxon>Nematoda</taxon>
        <taxon>Chromadorea</taxon>
        <taxon>Rhabditida</taxon>
        <taxon>Tylenchina</taxon>
        <taxon>Tylenchomorpha</taxon>
        <taxon>Tylenchoidea</taxon>
        <taxon>Heteroderidae</taxon>
        <taxon>Heteroderinae</taxon>
        <taxon>Heterodera</taxon>
    </lineage>
</organism>
<proteinExistence type="predicted"/>
<gene>
    <name evidence="1" type="ORF">niasHT_000138</name>
</gene>
<protein>
    <submittedName>
        <fullName evidence="1">Uncharacterized protein</fullName>
    </submittedName>
</protein>
<dbReference type="Proteomes" id="UP001620626">
    <property type="component" value="Unassembled WGS sequence"/>
</dbReference>
<reference evidence="1 2" key="1">
    <citation type="submission" date="2024-10" db="EMBL/GenBank/DDBJ databases">
        <authorList>
            <person name="Kim D."/>
        </authorList>
    </citation>
    <scope>NUCLEOTIDE SEQUENCE [LARGE SCALE GENOMIC DNA]</scope>
    <source>
        <strain evidence="1">BH-2024</strain>
    </source>
</reference>
<sequence>MGITLHFTIDFKETRSLDLLAQQLIPLVGIANITAMYIGQCSVKLLDFGTAFALSPLKQPTQHLRSSSTFLINCPNLRSIYFKGMDRFIRYGNAPGQNMREWLQTPRGDGRPKVLYRNISTSIIGYYTKDFLAATSPANYIVCFEQYFNGYDPQDFEMHNLRPNERLSLRLVEQLRQNKYCMTRRQLGAMSSSGRNGSEKHGARRGSTICSNLGWKTRTSARTFSMIKNN</sequence>
<dbReference type="AlphaFoldDB" id="A0ABD2M301"/>
<name>A0ABD2M301_9BILA</name>
<evidence type="ECO:0000313" key="2">
    <source>
        <dbReference type="Proteomes" id="UP001620626"/>
    </source>
</evidence>
<keyword evidence="2" id="KW-1185">Reference proteome</keyword>
<accession>A0ABD2M301</accession>
<dbReference type="EMBL" id="JBICBT010000173">
    <property type="protein sequence ID" value="KAL3121910.1"/>
    <property type="molecule type" value="Genomic_DNA"/>
</dbReference>
<evidence type="ECO:0000313" key="1">
    <source>
        <dbReference type="EMBL" id="KAL3121910.1"/>
    </source>
</evidence>
<comment type="caution">
    <text evidence="1">The sequence shown here is derived from an EMBL/GenBank/DDBJ whole genome shotgun (WGS) entry which is preliminary data.</text>
</comment>